<keyword evidence="1" id="KW-0597">Phosphoprotein</keyword>
<dbReference type="InterPro" id="IPR011006">
    <property type="entry name" value="CheY-like_superfamily"/>
</dbReference>
<feature type="domain" description="Response regulatory" evidence="3">
    <location>
        <begin position="1"/>
        <end position="96"/>
    </location>
</feature>
<evidence type="ECO:0000313" key="5">
    <source>
        <dbReference type="Proteomes" id="UP000422108"/>
    </source>
</evidence>
<reference evidence="4 5" key="1">
    <citation type="submission" date="2019-11" db="EMBL/GenBank/DDBJ databases">
        <title>Comparative genomics of hydrocarbon-degrading Desulfosarcina strains.</title>
        <authorList>
            <person name="Watanabe M."/>
            <person name="Kojima H."/>
            <person name="Fukui M."/>
        </authorList>
    </citation>
    <scope>NUCLEOTIDE SEQUENCE [LARGE SCALE GENOMIC DNA]</scope>
    <source>
        <strain evidence="5">oXyS1</strain>
    </source>
</reference>
<dbReference type="PROSITE" id="PS50110">
    <property type="entry name" value="RESPONSE_REGULATORY"/>
    <property type="match status" value="1"/>
</dbReference>
<evidence type="ECO:0000256" key="2">
    <source>
        <dbReference type="SAM" id="Phobius"/>
    </source>
</evidence>
<dbReference type="Gene3D" id="3.40.50.2300">
    <property type="match status" value="1"/>
</dbReference>
<feature type="transmembrane region" description="Helical" evidence="2">
    <location>
        <begin position="6"/>
        <end position="24"/>
    </location>
</feature>
<sequence length="99" mass="11077">MNFESFFELVGLCGAFVAAYYFLIGCLSSDMIMDPGINGRQTYEKIIELKPNQKAIVSSGFAETEDVKKVLRIGAGQFIKKPFTISLIGKAIKRELYRT</sequence>
<protein>
    <recommendedName>
        <fullName evidence="3">Response regulatory domain-containing protein</fullName>
    </recommendedName>
</protein>
<dbReference type="SUPFAM" id="SSF52172">
    <property type="entry name" value="CheY-like"/>
    <property type="match status" value="1"/>
</dbReference>
<dbReference type="InterPro" id="IPR001789">
    <property type="entry name" value="Sig_transdc_resp-reg_receiver"/>
</dbReference>
<organism evidence="4 5">
    <name type="scientific">Desulfosarcina ovata subsp. ovata</name>
    <dbReference type="NCBI Taxonomy" id="2752305"/>
    <lineage>
        <taxon>Bacteria</taxon>
        <taxon>Pseudomonadati</taxon>
        <taxon>Thermodesulfobacteriota</taxon>
        <taxon>Desulfobacteria</taxon>
        <taxon>Desulfobacterales</taxon>
        <taxon>Desulfosarcinaceae</taxon>
        <taxon>Desulfosarcina</taxon>
    </lineage>
</organism>
<evidence type="ECO:0000313" key="4">
    <source>
        <dbReference type="EMBL" id="BBO89077.1"/>
    </source>
</evidence>
<name>A0A5K8A963_9BACT</name>
<dbReference type="GO" id="GO:0000160">
    <property type="term" value="P:phosphorelay signal transduction system"/>
    <property type="evidence" value="ECO:0007669"/>
    <property type="project" value="InterPro"/>
</dbReference>
<dbReference type="RefSeq" id="WP_155310312.1">
    <property type="nucleotide sequence ID" value="NZ_AP021879.1"/>
</dbReference>
<keyword evidence="2" id="KW-0472">Membrane</keyword>
<dbReference type="EMBL" id="AP021879">
    <property type="protein sequence ID" value="BBO89077.1"/>
    <property type="molecule type" value="Genomic_DNA"/>
</dbReference>
<evidence type="ECO:0000256" key="1">
    <source>
        <dbReference type="PROSITE-ProRule" id="PRU00169"/>
    </source>
</evidence>
<gene>
    <name evidence="4" type="ORF">DSCOOX_22570</name>
</gene>
<keyword evidence="5" id="KW-1185">Reference proteome</keyword>
<keyword evidence="2" id="KW-1133">Transmembrane helix</keyword>
<dbReference type="AlphaFoldDB" id="A0A5K8A963"/>
<proteinExistence type="predicted"/>
<dbReference type="Proteomes" id="UP000422108">
    <property type="component" value="Chromosome"/>
</dbReference>
<accession>A0A5K8A963</accession>
<evidence type="ECO:0000259" key="3">
    <source>
        <dbReference type="PROSITE" id="PS50110"/>
    </source>
</evidence>
<feature type="modified residue" description="4-aspartylphosphate" evidence="1">
    <location>
        <position position="30"/>
    </location>
</feature>
<dbReference type="Pfam" id="PF00072">
    <property type="entry name" value="Response_reg"/>
    <property type="match status" value="1"/>
</dbReference>
<keyword evidence="2" id="KW-0812">Transmembrane</keyword>